<evidence type="ECO:0000313" key="3">
    <source>
        <dbReference type="Proteomes" id="UP000201509"/>
    </source>
</evidence>
<organism evidence="2 3">
    <name type="scientific">Wuhan Insect virus 5</name>
    <dbReference type="NCBI Taxonomy" id="1608110"/>
    <lineage>
        <taxon>Viruses</taxon>
        <taxon>Riboviria</taxon>
        <taxon>Orthornavirae</taxon>
        <taxon>Negarnaviricota</taxon>
        <taxon>Haploviricotina</taxon>
        <taxon>Monjiviricetes</taxon>
        <taxon>Mononegavirales</taxon>
        <taxon>Rhabdoviridae</taxon>
        <taxon>Betarhabdovirinae</taxon>
        <taxon>Alphacytorhabdovirus</taxon>
        <taxon>Alphacytorhabdovirus betawuhaninsectum</taxon>
        <taxon>Cytorhabdovirus betawuhaninsectum</taxon>
    </lineage>
</organism>
<dbReference type="RefSeq" id="YP_009300874.1">
    <property type="nucleotide sequence ID" value="NC_031227.1"/>
</dbReference>
<keyword evidence="3" id="KW-1185">Reference proteome</keyword>
<dbReference type="GeneID" id="29122500"/>
<proteinExistence type="predicted"/>
<reference evidence="2 3" key="1">
    <citation type="journal article" date="2015" name="Elife">
        <title>Unprecedented genomic diversity of RNA viruses in arthropods reveals the ancestry of negative-sense RNA viruses.</title>
        <authorList>
            <person name="Li C.X."/>
            <person name="Shi M."/>
            <person name="Tian J.H."/>
            <person name="Lin X.D."/>
            <person name="Kang Y.J."/>
            <person name="Chen L.J."/>
            <person name="Qin X.C."/>
            <person name="Xu J."/>
            <person name="Holmes E.C."/>
            <person name="Zhang Y.Z."/>
        </authorList>
    </citation>
    <scope>NUCLEOTIDE SEQUENCE [LARGE SCALE GENOMIC DNA]</scope>
    <source>
        <strain evidence="2 3">YCYC02</strain>
    </source>
</reference>
<dbReference type="OrthoDB" id="11073at10239"/>
<keyword evidence="1" id="KW-0472">Membrane</keyword>
<dbReference type="KEGG" id="vg:29122500"/>
<feature type="transmembrane region" description="Helical" evidence="1">
    <location>
        <begin position="500"/>
        <end position="518"/>
    </location>
</feature>
<keyword evidence="1" id="KW-0812">Transmembrane</keyword>
<name>A0A0B5KF26_9RHAB</name>
<keyword evidence="1" id="KW-1133">Transmembrane helix</keyword>
<evidence type="ECO:0000256" key="1">
    <source>
        <dbReference type="SAM" id="Phobius"/>
    </source>
</evidence>
<protein>
    <submittedName>
        <fullName evidence="2">Glycoprotein</fullName>
    </submittedName>
</protein>
<dbReference type="EMBL" id="KM817651">
    <property type="protein sequence ID" value="AJG39184.1"/>
    <property type="molecule type" value="Viral_cRNA"/>
</dbReference>
<evidence type="ECO:0000313" key="2">
    <source>
        <dbReference type="EMBL" id="AJG39184.1"/>
    </source>
</evidence>
<dbReference type="Proteomes" id="UP000201509">
    <property type="component" value="Segment"/>
</dbReference>
<sequence length="550" mass="60839">MSVLVLIVLYSCFLTDVSAEQFFNATVGPYSVCGSKSANIESKLKECYSRCRKPPQPAGGYTVTIYEADVKNGGPNVVECRKVTIEQTFTKSWLFSTTTSEPRIVSQAASESECRDAISKNCPSYDCNLREPSRLDAEFNYAADTVVRKSFITAQSMPSSILTHGGDIIIMPLSSEKQFKITDEKGQTAIGMYIWKTISKYETCPFSARGKYGCDYYDHDGPDKHFLCARGGFTLTLHDKVNKAIPSCPDIFISGEGILFTMDQESDLNLYSQRISLTGSQYKQEDTESFRNKMNHVLANLDSDLCVLQCEVLSLEARIKRDQPKLLKIGSDMVLLEPNGTGVGCSPAYGCSLIKPHILCGNPPRVGISCTGKIGYWDPTSPYVQLGGICSRPMINEKINFTAGHHVYVLDDDLTIQVPSGFMHGRSADVFSSDHMSGLDFTKTDIEELRASWAQSKSSVSQKSSEFDANKNVTATHLDGNVLMWPGLVAHMLAHKLKEAIIFVVIILAIIVSAYVGIKWIASPKPVFIQYPSVSYNQNPQEESGRPRWI</sequence>
<accession>A0A0B5KF26</accession>
<gene>
    <name evidence="2" type="primary">G</name>
</gene>